<sequence length="94" mass="10377">MNLLVCTKLMVTNCKCNWKTPFTSIYLVVGPATVNALRPLRIFCTCPICSQIASITHLKNMIEAFRLEAMVVDVQLQGSSLYNPPVAIHKANAP</sequence>
<dbReference type="AlphaFoldDB" id="S4PCR4"/>
<name>S4PCR4_9NEOP</name>
<proteinExistence type="predicted"/>
<reference evidence="1" key="1">
    <citation type="journal article" date="2013" name="BMC Genomics">
        <title>Unscrambling butterfly oogenesis.</title>
        <authorList>
            <person name="Carter J.M."/>
            <person name="Baker S.C."/>
            <person name="Pink R."/>
            <person name="Carter D.R."/>
            <person name="Collins A."/>
            <person name="Tomlin J."/>
            <person name="Gibbs M."/>
            <person name="Breuker C.J."/>
        </authorList>
    </citation>
    <scope>NUCLEOTIDE SEQUENCE</scope>
    <source>
        <tissue evidence="1">Ovary</tissue>
    </source>
</reference>
<accession>S4PCR4</accession>
<organism evidence="1">
    <name type="scientific">Pararge aegeria</name>
    <name type="common">speckled wood butterfly</name>
    <dbReference type="NCBI Taxonomy" id="116150"/>
    <lineage>
        <taxon>Eukaryota</taxon>
        <taxon>Metazoa</taxon>
        <taxon>Ecdysozoa</taxon>
        <taxon>Arthropoda</taxon>
        <taxon>Hexapoda</taxon>
        <taxon>Insecta</taxon>
        <taxon>Pterygota</taxon>
        <taxon>Neoptera</taxon>
        <taxon>Endopterygota</taxon>
        <taxon>Lepidoptera</taxon>
        <taxon>Glossata</taxon>
        <taxon>Ditrysia</taxon>
        <taxon>Papilionoidea</taxon>
        <taxon>Nymphalidae</taxon>
        <taxon>Satyrinae</taxon>
        <taxon>Satyrini</taxon>
        <taxon>Parargina</taxon>
        <taxon>Pararge</taxon>
    </lineage>
</organism>
<protein>
    <submittedName>
        <fullName evidence="1">Uncharacterized protein</fullName>
    </submittedName>
</protein>
<evidence type="ECO:0000313" key="1">
    <source>
        <dbReference type="EMBL" id="JAA84765.1"/>
    </source>
</evidence>
<dbReference type="EMBL" id="GAIX01007795">
    <property type="protein sequence ID" value="JAA84765.1"/>
    <property type="molecule type" value="Transcribed_RNA"/>
</dbReference>
<reference evidence="1" key="2">
    <citation type="submission" date="2013-05" db="EMBL/GenBank/DDBJ databases">
        <authorList>
            <person name="Carter J.-M."/>
            <person name="Baker S.C."/>
            <person name="Pink R."/>
            <person name="Carter D.R.F."/>
            <person name="Collins A."/>
            <person name="Tomlin J."/>
            <person name="Gibbs M."/>
            <person name="Breuker C.J."/>
        </authorList>
    </citation>
    <scope>NUCLEOTIDE SEQUENCE</scope>
    <source>
        <tissue evidence="1">Ovary</tissue>
    </source>
</reference>